<dbReference type="HOGENOM" id="CLU_219617_0_0_9"/>
<keyword evidence="1" id="KW-0175">Coiled coil</keyword>
<dbReference type="KEGG" id="bca:BCE_2349"/>
<proteinExistence type="predicted"/>
<protein>
    <submittedName>
        <fullName evidence="2">Uncharacterized protein</fullName>
    </submittedName>
</protein>
<evidence type="ECO:0000313" key="3">
    <source>
        <dbReference type="Proteomes" id="UP000002527"/>
    </source>
</evidence>
<dbReference type="Proteomes" id="UP000002527">
    <property type="component" value="Chromosome"/>
</dbReference>
<dbReference type="EMBL" id="AE017194">
    <property type="protein sequence ID" value="AAS41267.1"/>
    <property type="molecule type" value="Genomic_DNA"/>
</dbReference>
<sequence>MDNQNNKLEFAIIELRIQVTGLQQTINELTRRVIMLERN</sequence>
<reference evidence="2 3" key="1">
    <citation type="journal article" date="2004" name="Nucleic Acids Res.">
        <title>The genome sequence of Bacillus cereus ATCC 10987 reveals metabolic adaptations and a large plasmid related to Bacillus anthracis pXO1.</title>
        <authorList>
            <person name="Rasko D.A."/>
            <person name="Ravel J."/>
            <person name="Okstad O.A."/>
            <person name="Helgason E."/>
            <person name="Cer R.Z."/>
            <person name="Jiang L."/>
            <person name="Shores K.A."/>
            <person name="Fouts D.E."/>
            <person name="Tourasse N.J."/>
            <person name="Angiuoli S.V."/>
            <person name="Kolonay J."/>
            <person name="Nelson W.C."/>
            <person name="Kolsto A.-B."/>
            <person name="Fraser C.M."/>
            <person name="Read T.D."/>
        </authorList>
    </citation>
    <scope>NUCLEOTIDE SEQUENCE [LARGE SCALE GENOMIC DNA]</scope>
    <source>
        <strain evidence="3">ATCC 10987 / NRS 248</strain>
    </source>
</reference>
<dbReference type="AlphaFoldDB" id="Q738P5"/>
<accession>Q738P5</accession>
<evidence type="ECO:0000256" key="1">
    <source>
        <dbReference type="SAM" id="Coils"/>
    </source>
</evidence>
<organism evidence="2 3">
    <name type="scientific">Bacillus cereus (strain ATCC 10987 / NRS 248)</name>
    <dbReference type="NCBI Taxonomy" id="222523"/>
    <lineage>
        <taxon>Bacteria</taxon>
        <taxon>Bacillati</taxon>
        <taxon>Bacillota</taxon>
        <taxon>Bacilli</taxon>
        <taxon>Bacillales</taxon>
        <taxon>Bacillaceae</taxon>
        <taxon>Bacillus</taxon>
        <taxon>Bacillus cereus group</taxon>
    </lineage>
</organism>
<evidence type="ECO:0000313" key="2">
    <source>
        <dbReference type="EMBL" id="AAS41267.1"/>
    </source>
</evidence>
<name>Q738P5_BACC1</name>
<gene>
    <name evidence="2" type="ordered locus">BCE_2349</name>
</gene>
<feature type="coiled-coil region" evidence="1">
    <location>
        <begin position="12"/>
        <end position="39"/>
    </location>
</feature>